<dbReference type="PROSITE" id="PS00022">
    <property type="entry name" value="EGF_1"/>
    <property type="match status" value="1"/>
</dbReference>
<feature type="disulfide bond" evidence="6">
    <location>
        <begin position="547"/>
        <end position="559"/>
    </location>
</feature>
<gene>
    <name evidence="10" type="ORF">ECPE_LOCUS3466</name>
</gene>
<evidence type="ECO:0000256" key="8">
    <source>
        <dbReference type="SAM" id="MobiDB-lite"/>
    </source>
</evidence>
<evidence type="ECO:0000256" key="2">
    <source>
        <dbReference type="ARBA" id="ARBA00022737"/>
    </source>
</evidence>
<dbReference type="EMBL" id="UZAN01040418">
    <property type="protein sequence ID" value="VDP69595.1"/>
    <property type="molecule type" value="Genomic_DNA"/>
</dbReference>
<feature type="domain" description="Laminin EGF-like" evidence="9">
    <location>
        <begin position="442"/>
        <end position="489"/>
    </location>
</feature>
<dbReference type="SUPFAM" id="SSF57196">
    <property type="entry name" value="EGF/Laminin"/>
    <property type="match status" value="5"/>
</dbReference>
<dbReference type="PANTHER" id="PTHR10574">
    <property type="entry name" value="NETRIN/LAMININ-RELATED"/>
    <property type="match status" value="1"/>
</dbReference>
<dbReference type="PROSITE" id="PS01248">
    <property type="entry name" value="EGF_LAM_1"/>
    <property type="match status" value="2"/>
</dbReference>
<keyword evidence="3 6" id="KW-1015">Disulfide bond</keyword>
<feature type="domain" description="Laminin EGF-like" evidence="9">
    <location>
        <begin position="39"/>
        <end position="92"/>
    </location>
</feature>
<feature type="coiled-coil region" evidence="7">
    <location>
        <begin position="1049"/>
        <end position="1122"/>
    </location>
</feature>
<feature type="disulfide bond" evidence="6">
    <location>
        <begin position="11"/>
        <end position="20"/>
    </location>
</feature>
<feature type="disulfide bond" evidence="6">
    <location>
        <begin position="66"/>
        <end position="75"/>
    </location>
</feature>
<evidence type="ECO:0000256" key="6">
    <source>
        <dbReference type="PROSITE-ProRule" id="PRU00460"/>
    </source>
</evidence>
<accession>A0A183A931</accession>
<dbReference type="Proteomes" id="UP000272942">
    <property type="component" value="Unassembled WGS sequence"/>
</dbReference>
<dbReference type="PANTHER" id="PTHR10574:SF406">
    <property type="entry name" value="LAMININ SUBUNIT ALPHA 5"/>
    <property type="match status" value="1"/>
</dbReference>
<comment type="caution">
    <text evidence="6">Lacks conserved residue(s) required for the propagation of feature annotation.</text>
</comment>
<evidence type="ECO:0000313" key="12">
    <source>
        <dbReference type="WBParaSite" id="ECPE_0000346901-mRNA-1"/>
    </source>
</evidence>
<feature type="region of interest" description="Disordered" evidence="8">
    <location>
        <begin position="1876"/>
        <end position="1896"/>
    </location>
</feature>
<dbReference type="SMART" id="SM00180">
    <property type="entry name" value="EGF_Lam"/>
    <property type="match status" value="6"/>
</dbReference>
<dbReference type="Gene3D" id="2.10.25.10">
    <property type="entry name" value="Laminin"/>
    <property type="match status" value="6"/>
</dbReference>
<keyword evidence="11" id="KW-1185">Reference proteome</keyword>
<dbReference type="InterPro" id="IPR050440">
    <property type="entry name" value="Laminin/Netrin_ECM"/>
</dbReference>
<evidence type="ECO:0000256" key="3">
    <source>
        <dbReference type="ARBA" id="ARBA00023157"/>
    </source>
</evidence>
<proteinExistence type="predicted"/>
<dbReference type="PROSITE" id="PS50027">
    <property type="entry name" value="EGF_LAM_2"/>
    <property type="match status" value="4"/>
</dbReference>
<sequence>MCDPNTGKCNCGQNVIGDSCDQCRSGHYWNVTGPNCLPCDCGIGTELSETVGRASSCNMETGQCECAPHVTGRQCTECEPGYFGVSPAGCQPCPMCPNGQVCDQITGKCICPPYTQGDRCEECAPGSYDYNPITGCKIISSDRESVPGGSLIQLSVGLGAEASTDLSIGVNQFDWRFSTHRPTFMEIPELKGSLVRYRTMRNYGSVVIAISTECLRTGDCRLNAPDSRYPMELMTTGPAVNRDEAGGFIVRMPYRIDAKMTALNGTLQLEYQPAVSRYSFTECSFSTSVIQEAWKDDTQTTMVDGFRHIWLRESDWVLTKVVGHDTRVRPSRNELMLALLNVTSFSVRLFMPEANPKMVSVRYRIYEALTETTTVSGTPIRSIEKCDCTNTASGDHCEIASPGFYFPQLIPKPGPSIVPPAPGAEPPKWPENIIWTGGVEKCRCNGMSSHCDPVTGVCESCTGNTMGPDCGQCATGYMGDPKQGLPCVKCHCPTEQTDYAITCIPAPDRPYVSHQCICKPGYSGARCEVCAPGYYGDPTSLIACQPCDCDMAGSLSPNCAQDTGQCRCAPGVHGRRCDQCEPDHVVDAGRCIDCRGPCTGELFTKADEVMMQIDNLNVTSLAYRGLARLGQQVETVRKRFSPAREQAERELIARTQQVAKQTVQLREQVDRAQVTADAIQTTRCVTLGNGTELREDVASFRRRVSDWIQEVREAPTGRPDQATLQRWREEARRVLTELGTINLNSTEEWVNQLLSSAERAMEAANALLKSVKPGKSAVDLERLVTYQEEQARLLDFQQSQIYRIGNATQSTIRELNAAKAKSDKLEKAAQEAIDPAVMRAFENSIKNVNDQLGEWDQSEVTKVEQKLAESKSALKQLNGVVLIELKDVEIPTTLRMKVVEPMEREVDSIVRTLRPNSRLNRTMEALEAYQTIVDNMQAAENATEEAEEALKKSTAGQDQTWQSMMNEVAAKGTKIETVLDQEEERLAQRNETLNEALRKLDKVSIDLTMIGKTAEESLTYSKETIDKVKKVTQVLEVTEPLAQNASDRSETQRVKLDDLADRLQQMENRYAQLQGTAQSMVDQANSTQLNLVKLIGDAENSIKQLDSKLLNLRRLADEARSMLDVTYGALAQDPVPIELGRSCVYSLVPYALTKSRVFDIEFWFKVHDLQTAMNSVIMVGRRAFAGRTQMFAFTLEAPAPTLRFSWNVMGGKVEIGPIREAIWYQVRVTSVLGETRMMLTARPEDDEVPIEPRTREATTLAGADHPESALMLDRQMELRVGGVIQAGTRLVSPESWGDNAAEAFWSRLLSMGSPEVCMLNLRLGGMRMSMVDLATATPSCLRPKRLRCQMAGKLNQVTTRMRPAQSTQPQYVLQLLFYYDFAGTGGYARLGSSTDLQFCKDFLQFQLTPLDEARKERMMGFTFFDYRKDFGVTIEWVDGRPRATRWAGDELYRSIHSSDLLEAGETMRRRVLRATVASPNNYGHSRWRRNAFMESGKDKVVESISLNYPQQKVWRLDKLLTPECHEDTILFIGSIPPGHYSLRRRVAEGRIGLGKDKTGGDGDLYLDDYVMTPVNQFGDSYFTDLRQRGESFVVENTKPDSQYCLRLTPHDAYTQLELDHAKMGSPFNPGVSMTIRFNPLRTITEDVDLLRVQLSSAEWFRVYLTNDHRLGILIPGGRKELITREPLSYRPLEDPSFALRDLELAEARMINASTRAWKEQDRTSEEESKLPTESLRTDAWSSSGEIEVAVTLHFGGSDSRQLYVLYDQRVVQSWTIPRQMSDAQVQQILVGPHTKISQPITINYLVIGRKLVDFSTELTGTDDLNGSHVGFCGGQLHPRFFERQGLVGPVWIEQGLDLAPPPGGRRLRFVEPGSPEANVTLPGVSPPTPVKPTGRLRREERTTVLLSPSFLSIHTPFLFSDGPFVFKIGFRAQLSRGTSGTANSGSPLPTFRYSLLAAFNFGPNVENLYLIVSESQIFLTNSQNVLWSSPHLTIADTNWHQLILTSPAETNGNGAPAGAATANELNGPAVESGIHMLFDGRDLWLPPLQSDLKPILAFIGGLPSGQKLNLDPDTNIAPITGLFGCVDELEINGVQIDPKQSGRPACYDCFSLDPNIVHIPQSIEQYLDNNLIPLEIPKAFLEPDTPQITFDFSIFYDREILPAASLFVLSFEGEQNGDPVTHRIWIHLADAEVKMSPAPYDEPLTDLGHTAPLLTLPRYANTWQFIKLQMFFDYGNVVLQLQSQVVITPEEQKTIVLGSTSHTFTGCIRDMRLTSSTGVETIWIRPVPDHVDWCHTNGTQTKESTVEESNLVDGHGTAKEFTKPVDPQSRQLMVPGIAVLVSLRRNIERPVKLPG</sequence>
<feature type="disulfide bond" evidence="6">
    <location>
        <begin position="473"/>
        <end position="487"/>
    </location>
</feature>
<evidence type="ECO:0000256" key="4">
    <source>
        <dbReference type="ARBA" id="ARBA00023180"/>
    </source>
</evidence>
<dbReference type="GO" id="GO:0005604">
    <property type="term" value="C:basement membrane"/>
    <property type="evidence" value="ECO:0007669"/>
    <property type="project" value="UniProtKB-ARBA"/>
</dbReference>
<feature type="region of interest" description="Disordered" evidence="8">
    <location>
        <begin position="1715"/>
        <end position="1736"/>
    </location>
</feature>
<reference evidence="10 11" key="2">
    <citation type="submission" date="2018-11" db="EMBL/GenBank/DDBJ databases">
        <authorList>
            <consortium name="Pathogen Informatics"/>
        </authorList>
    </citation>
    <scope>NUCLEOTIDE SEQUENCE [LARGE SCALE GENOMIC DNA]</scope>
    <source>
        <strain evidence="10 11">Egypt</strain>
    </source>
</reference>
<reference evidence="12" key="1">
    <citation type="submission" date="2016-06" db="UniProtKB">
        <authorList>
            <consortium name="WormBaseParasite"/>
        </authorList>
    </citation>
    <scope>IDENTIFICATION</scope>
</reference>
<evidence type="ECO:0000259" key="9">
    <source>
        <dbReference type="PROSITE" id="PS50027"/>
    </source>
</evidence>
<feature type="coiled-coil region" evidence="7">
    <location>
        <begin position="929"/>
        <end position="1003"/>
    </location>
</feature>
<dbReference type="FunFam" id="2.10.25.10:FF:000105">
    <property type="entry name" value="laminin subunit gamma-1"/>
    <property type="match status" value="1"/>
</dbReference>
<evidence type="ECO:0000313" key="11">
    <source>
        <dbReference type="Proteomes" id="UP000272942"/>
    </source>
</evidence>
<organism evidence="12">
    <name type="scientific">Echinostoma caproni</name>
    <dbReference type="NCBI Taxonomy" id="27848"/>
    <lineage>
        <taxon>Eukaryota</taxon>
        <taxon>Metazoa</taxon>
        <taxon>Spiralia</taxon>
        <taxon>Lophotrochozoa</taxon>
        <taxon>Platyhelminthes</taxon>
        <taxon>Trematoda</taxon>
        <taxon>Digenea</taxon>
        <taxon>Plagiorchiida</taxon>
        <taxon>Echinostomata</taxon>
        <taxon>Echinostomatoidea</taxon>
        <taxon>Echinostomatidae</taxon>
        <taxon>Echinostoma</taxon>
    </lineage>
</organism>
<feature type="disulfide bond" evidence="6">
    <location>
        <begin position="461"/>
        <end position="470"/>
    </location>
</feature>
<dbReference type="InterPro" id="IPR000742">
    <property type="entry name" value="EGF"/>
</dbReference>
<dbReference type="FunFam" id="2.10.25.10:FF:000188">
    <property type="entry name" value="Laminin subunit gamma 2"/>
    <property type="match status" value="1"/>
</dbReference>
<feature type="disulfide bond" evidence="6">
    <location>
        <begin position="568"/>
        <end position="577"/>
    </location>
</feature>
<keyword evidence="5 6" id="KW-0424">Laminin EGF-like domain</keyword>
<dbReference type="CDD" id="cd00055">
    <property type="entry name" value="EGF_Lam"/>
    <property type="match status" value="6"/>
</dbReference>
<dbReference type="SMART" id="SM00181">
    <property type="entry name" value="EGF"/>
    <property type="match status" value="4"/>
</dbReference>
<dbReference type="GO" id="GO:0009888">
    <property type="term" value="P:tissue development"/>
    <property type="evidence" value="ECO:0007669"/>
    <property type="project" value="TreeGrafter"/>
</dbReference>
<feature type="domain" description="Laminin EGF-like" evidence="9">
    <location>
        <begin position="547"/>
        <end position="593"/>
    </location>
</feature>
<evidence type="ECO:0000256" key="5">
    <source>
        <dbReference type="ARBA" id="ARBA00023292"/>
    </source>
</evidence>
<evidence type="ECO:0000313" key="10">
    <source>
        <dbReference type="EMBL" id="VDP69595.1"/>
    </source>
</evidence>
<dbReference type="GO" id="GO:0009887">
    <property type="term" value="P:animal organ morphogenesis"/>
    <property type="evidence" value="ECO:0007669"/>
    <property type="project" value="TreeGrafter"/>
</dbReference>
<dbReference type="WBParaSite" id="ECPE_0000346901-mRNA-1">
    <property type="protein sequence ID" value="ECPE_0000346901-mRNA-1"/>
    <property type="gene ID" value="ECPE_0000346901"/>
</dbReference>
<feature type="disulfide bond" evidence="6">
    <location>
        <begin position="549"/>
        <end position="566"/>
    </location>
</feature>
<keyword evidence="4" id="KW-0325">Glycoprotein</keyword>
<keyword evidence="1" id="KW-0732">Signal</keyword>
<dbReference type="OrthoDB" id="10011303at2759"/>
<dbReference type="FunFam" id="2.10.25.10:FF:000011">
    <property type="entry name" value="Cadherin EGF LAG seven-pass G-type receptor"/>
    <property type="match status" value="1"/>
</dbReference>
<evidence type="ECO:0000256" key="1">
    <source>
        <dbReference type="ARBA" id="ARBA00022729"/>
    </source>
</evidence>
<dbReference type="InterPro" id="IPR002049">
    <property type="entry name" value="LE_dom"/>
</dbReference>
<feature type="domain" description="Laminin EGF-like" evidence="9">
    <location>
        <begin position="1"/>
        <end position="38"/>
    </location>
</feature>
<dbReference type="Pfam" id="PF24973">
    <property type="entry name" value="EGF_LMN_ATRN"/>
    <property type="match status" value="1"/>
</dbReference>
<evidence type="ECO:0000256" key="7">
    <source>
        <dbReference type="SAM" id="Coils"/>
    </source>
</evidence>
<name>A0A183A931_9TREM</name>
<protein>
    <submittedName>
        <fullName evidence="12">Laminin EGF-like domain-containing protein</fullName>
    </submittedName>
</protein>
<keyword evidence="7" id="KW-0175">Coiled coil</keyword>
<dbReference type="Pfam" id="PF00053">
    <property type="entry name" value="EGF_laminin"/>
    <property type="match status" value="5"/>
</dbReference>
<feature type="compositionally biased region" description="Basic and acidic residues" evidence="8">
    <location>
        <begin position="1716"/>
        <end position="1730"/>
    </location>
</feature>
<dbReference type="InterPro" id="IPR056863">
    <property type="entry name" value="LMN_ATRN_NET-like_EGF"/>
</dbReference>
<keyword evidence="2" id="KW-0677">Repeat</keyword>
<dbReference type="PRINTS" id="PR00011">
    <property type="entry name" value="EGFLAMININ"/>
</dbReference>